<dbReference type="Gene3D" id="3.40.50.720">
    <property type="entry name" value="NAD(P)-binding Rossmann-like Domain"/>
    <property type="match status" value="1"/>
</dbReference>
<dbReference type="InterPro" id="IPR013154">
    <property type="entry name" value="ADH-like_N"/>
</dbReference>
<dbReference type="InterPro" id="IPR031640">
    <property type="entry name" value="Glu_dehyd_C"/>
</dbReference>
<accession>A0A644ZYI8</accession>
<feature type="domain" description="Glucose dehydrogenase C-terminal" evidence="6">
    <location>
        <begin position="137"/>
        <end position="310"/>
    </location>
</feature>
<dbReference type="AlphaFoldDB" id="A0A644ZYI8"/>
<dbReference type="SUPFAM" id="SSF50129">
    <property type="entry name" value="GroES-like"/>
    <property type="match status" value="1"/>
</dbReference>
<organism evidence="7">
    <name type="scientific">bioreactor metagenome</name>
    <dbReference type="NCBI Taxonomy" id="1076179"/>
    <lineage>
        <taxon>unclassified sequences</taxon>
        <taxon>metagenomes</taxon>
        <taxon>ecological metagenomes</taxon>
    </lineage>
</organism>
<dbReference type="InterPro" id="IPR036291">
    <property type="entry name" value="NAD(P)-bd_dom_sf"/>
</dbReference>
<comment type="caution">
    <text evidence="7">The sequence shown here is derived from an EMBL/GenBank/DDBJ whole genome shotgun (WGS) entry which is preliminary data.</text>
</comment>
<feature type="domain" description="Alcohol dehydrogenase-like N-terminal" evidence="5">
    <location>
        <begin position="22"/>
        <end position="120"/>
    </location>
</feature>
<dbReference type="InterPro" id="IPR011032">
    <property type="entry name" value="GroES-like_sf"/>
</dbReference>
<evidence type="ECO:0000256" key="4">
    <source>
        <dbReference type="ARBA" id="ARBA00023002"/>
    </source>
</evidence>
<evidence type="ECO:0000256" key="3">
    <source>
        <dbReference type="ARBA" id="ARBA00022833"/>
    </source>
</evidence>
<dbReference type="GO" id="GO:0046872">
    <property type="term" value="F:metal ion binding"/>
    <property type="evidence" value="ECO:0007669"/>
    <property type="project" value="UniProtKB-KW"/>
</dbReference>
<evidence type="ECO:0000313" key="7">
    <source>
        <dbReference type="EMBL" id="MPM42624.1"/>
    </source>
</evidence>
<comment type="cofactor">
    <cofactor evidence="1">
        <name>Zn(2+)</name>
        <dbReference type="ChEBI" id="CHEBI:29105"/>
    </cofactor>
</comment>
<gene>
    <name evidence="7" type="ORF">SDC9_89291</name>
</gene>
<reference evidence="7" key="1">
    <citation type="submission" date="2019-08" db="EMBL/GenBank/DDBJ databases">
        <authorList>
            <person name="Kucharzyk K."/>
            <person name="Murdoch R.W."/>
            <person name="Higgins S."/>
            <person name="Loffler F."/>
        </authorList>
    </citation>
    <scope>NUCLEOTIDE SEQUENCE</scope>
</reference>
<dbReference type="InterPro" id="IPR050129">
    <property type="entry name" value="Zn_alcohol_dh"/>
</dbReference>
<dbReference type="Gene3D" id="3.90.180.10">
    <property type="entry name" value="Medium-chain alcohol dehydrogenases, catalytic domain"/>
    <property type="match status" value="1"/>
</dbReference>
<keyword evidence="3" id="KW-0862">Zinc</keyword>
<keyword evidence="4 7" id="KW-0560">Oxidoreductase</keyword>
<evidence type="ECO:0000256" key="1">
    <source>
        <dbReference type="ARBA" id="ARBA00001947"/>
    </source>
</evidence>
<dbReference type="EMBL" id="VSSQ01009794">
    <property type="protein sequence ID" value="MPM42624.1"/>
    <property type="molecule type" value="Genomic_DNA"/>
</dbReference>
<dbReference type="Pfam" id="PF16912">
    <property type="entry name" value="Glu_dehyd_C"/>
    <property type="match status" value="1"/>
</dbReference>
<dbReference type="SUPFAM" id="SSF51735">
    <property type="entry name" value="NAD(P)-binding Rossmann-fold domains"/>
    <property type="match status" value="1"/>
</dbReference>
<protein>
    <submittedName>
        <fullName evidence="7">2-dehydro-3-deoxy-L-rhamnonate dehydrogenase (NAD(+))</fullName>
        <ecNumber evidence="7">1.1.1.401</ecNumber>
    </submittedName>
</protein>
<dbReference type="PANTHER" id="PTHR43401">
    <property type="entry name" value="L-THREONINE 3-DEHYDROGENASE"/>
    <property type="match status" value="1"/>
</dbReference>
<evidence type="ECO:0000256" key="2">
    <source>
        <dbReference type="ARBA" id="ARBA00022723"/>
    </source>
</evidence>
<proteinExistence type="predicted"/>
<evidence type="ECO:0000259" key="6">
    <source>
        <dbReference type="Pfam" id="PF16912"/>
    </source>
</evidence>
<dbReference type="GO" id="GO:0016491">
    <property type="term" value="F:oxidoreductase activity"/>
    <property type="evidence" value="ECO:0007669"/>
    <property type="project" value="UniProtKB-KW"/>
</dbReference>
<dbReference type="EC" id="1.1.1.401" evidence="7"/>
<keyword evidence="2" id="KW-0479">Metal-binding</keyword>
<dbReference type="Pfam" id="PF08240">
    <property type="entry name" value="ADH_N"/>
    <property type="match status" value="1"/>
</dbReference>
<evidence type="ECO:0000259" key="5">
    <source>
        <dbReference type="Pfam" id="PF08240"/>
    </source>
</evidence>
<name>A0A644ZYI8_9ZZZZ</name>
<sequence length="323" mass="35420">MKALMYTGIGELEIQDIADVEGAYVVRVLGCGICGTDLKTFNVGHHFFKPPTILGHEFVGQLVRVPENSGYEVGEKVVVAPYYECGKCNNCTTDLPQMCSDKHYVSSGAFCEYVAIPEDYGPGMIRLPNSCDEQVFTLVEPLACVLNGIEHLRLRPWSKALVVGGGPMGILFALYFQDTGIPVTVVEPNAYRKEMIQSWGIECIDPIDSDPSHYDQVIISVNQASLIADAVHRIGNGGTVLVFSGLKKQDTFEADAHAIHYREVSVTGCSGFALAQFTHAYSMIEAKQSHYAKLITHRLGLEQGLEAFNLLKQGKAFKIVLKP</sequence>
<dbReference type="PANTHER" id="PTHR43401:SF2">
    <property type="entry name" value="L-THREONINE 3-DEHYDROGENASE"/>
    <property type="match status" value="1"/>
</dbReference>